<evidence type="ECO:0000313" key="4">
    <source>
        <dbReference type="Proteomes" id="UP000267035"/>
    </source>
</evidence>
<dbReference type="EMBL" id="RDQL01000007">
    <property type="protein sequence ID" value="RMW99690.1"/>
    <property type="molecule type" value="Genomic_DNA"/>
</dbReference>
<evidence type="ECO:0000313" key="5">
    <source>
        <dbReference type="Proteomes" id="UP000281171"/>
    </source>
</evidence>
<dbReference type="InterPro" id="IPR036061">
    <property type="entry name" value="CheW-like_dom_sf"/>
</dbReference>
<organism evidence="2 4">
    <name type="scientific">Allofranklinella schreckenbergeri</name>
    <dbReference type="NCBI Taxonomy" id="1076744"/>
    <lineage>
        <taxon>Bacteria</taxon>
        <taxon>Pseudomonadati</taxon>
        <taxon>Pseudomonadota</taxon>
        <taxon>Betaproteobacteria</taxon>
        <taxon>Burkholderiales</taxon>
        <taxon>Comamonadaceae</taxon>
        <taxon>Allofranklinella</taxon>
    </lineage>
</organism>
<dbReference type="AlphaFoldDB" id="A0A3M6QAN7"/>
<accession>A0A3M6QAN7</accession>
<dbReference type="Gene3D" id="2.30.30.40">
    <property type="entry name" value="SH3 Domains"/>
    <property type="match status" value="1"/>
</dbReference>
<dbReference type="SMART" id="SM00260">
    <property type="entry name" value="CheW"/>
    <property type="match status" value="1"/>
</dbReference>
<dbReference type="GO" id="GO:0007165">
    <property type="term" value="P:signal transduction"/>
    <property type="evidence" value="ECO:0007669"/>
    <property type="project" value="InterPro"/>
</dbReference>
<proteinExistence type="predicted"/>
<sequence length="183" mass="20536">MSAFRNHADRASSEDLQMRLAKRLRQIDTGERSVSSWMAVEIGRRSLLLPLSHASELLQWQRPTPVPYTKPWFMGIVSWRGDIFGLIDAARFLDADSPSRSEQALSQCHLLTFNPALEINAALLIDTVAGLKSVNDFEAAHAPMPNSAPAFMGNIYTDLQGKLWQELNLQAFAQQPEFLSIRL</sequence>
<dbReference type="Gene3D" id="2.40.50.180">
    <property type="entry name" value="CheA-289, Domain 4"/>
    <property type="match status" value="1"/>
</dbReference>
<reference evidence="4 5" key="1">
    <citation type="submission" date="2018-10" db="EMBL/GenBank/DDBJ databases">
        <title>Comamonadaceae CDC group NO-1 genome sequencing and assembly.</title>
        <authorList>
            <person name="Bernier A.-M."/>
            <person name="Bernard K."/>
        </authorList>
    </citation>
    <scope>NUCLEOTIDE SEQUENCE [LARGE SCALE GENOMIC DNA]</scope>
    <source>
        <strain evidence="2 4">NML161473</strain>
        <strain evidence="3 5">NML180581</strain>
    </source>
</reference>
<dbReference type="InterPro" id="IPR002545">
    <property type="entry name" value="CheW-lke_dom"/>
</dbReference>
<dbReference type="RefSeq" id="WP_122248184.1">
    <property type="nucleotide sequence ID" value="NZ_RDQL01000007.1"/>
</dbReference>
<dbReference type="Proteomes" id="UP000281171">
    <property type="component" value="Unassembled WGS sequence"/>
</dbReference>
<dbReference type="PROSITE" id="PS50851">
    <property type="entry name" value="CHEW"/>
    <property type="match status" value="1"/>
</dbReference>
<protein>
    <submittedName>
        <fullName evidence="2">Chemotaxis protein CheW</fullName>
    </submittedName>
</protein>
<gene>
    <name evidence="3" type="ORF">EBQ24_06305</name>
    <name evidence="2" type="ORF">EBQ25_06370</name>
</gene>
<evidence type="ECO:0000313" key="2">
    <source>
        <dbReference type="EMBL" id="RMW99690.1"/>
    </source>
</evidence>
<keyword evidence="4" id="KW-1185">Reference proteome</keyword>
<dbReference type="Pfam" id="PF01584">
    <property type="entry name" value="CheW"/>
    <property type="match status" value="1"/>
</dbReference>
<dbReference type="EMBL" id="RDQK01000013">
    <property type="protein sequence ID" value="RMX09507.1"/>
    <property type="molecule type" value="Genomic_DNA"/>
</dbReference>
<accession>A0A3M6R2P6</accession>
<dbReference type="GO" id="GO:0006935">
    <property type="term" value="P:chemotaxis"/>
    <property type="evidence" value="ECO:0007669"/>
    <property type="project" value="InterPro"/>
</dbReference>
<comment type="caution">
    <text evidence="2">The sequence shown here is derived from an EMBL/GenBank/DDBJ whole genome shotgun (WGS) entry which is preliminary data.</text>
</comment>
<feature type="domain" description="CheW-like" evidence="1">
    <location>
        <begin position="34"/>
        <end position="178"/>
    </location>
</feature>
<dbReference type="Proteomes" id="UP000267035">
    <property type="component" value="Unassembled WGS sequence"/>
</dbReference>
<name>A0A3M6QAN7_9BURK</name>
<evidence type="ECO:0000313" key="3">
    <source>
        <dbReference type="EMBL" id="RMX09507.1"/>
    </source>
</evidence>
<dbReference type="SUPFAM" id="SSF50341">
    <property type="entry name" value="CheW-like"/>
    <property type="match status" value="1"/>
</dbReference>
<evidence type="ECO:0000259" key="1">
    <source>
        <dbReference type="PROSITE" id="PS50851"/>
    </source>
</evidence>